<dbReference type="AlphaFoldDB" id="A0A838BKA1"/>
<keyword evidence="1" id="KW-0472">Membrane</keyword>
<proteinExistence type="predicted"/>
<dbReference type="EMBL" id="JACDXJ010000001">
    <property type="protein sequence ID" value="MBA1155162.1"/>
    <property type="molecule type" value="Genomic_DNA"/>
</dbReference>
<keyword evidence="1" id="KW-0812">Transmembrane</keyword>
<evidence type="ECO:0000256" key="1">
    <source>
        <dbReference type="SAM" id="Phobius"/>
    </source>
</evidence>
<evidence type="ECO:0000313" key="2">
    <source>
        <dbReference type="EMBL" id="MBA1155162.1"/>
    </source>
</evidence>
<keyword evidence="3" id="KW-1185">Reference proteome</keyword>
<gene>
    <name evidence="2" type="ORF">H0S73_03345</name>
</gene>
<keyword evidence="1" id="KW-1133">Transmembrane helix</keyword>
<sequence length="85" mass="9073">MIDWIWLLALPIAVIMVLPTSTARSRVSRYVLYTGRFLTIGAWLPLLSAVILGWAGDNPIGLGLLAVLGSGLGLLLIGCGTLLRQ</sequence>
<accession>A0A838BKA1</accession>
<organism evidence="2 3">
    <name type="scientific">Microvirga mediterraneensis</name>
    <dbReference type="NCBI Taxonomy" id="2754695"/>
    <lineage>
        <taxon>Bacteria</taxon>
        <taxon>Pseudomonadati</taxon>
        <taxon>Pseudomonadota</taxon>
        <taxon>Alphaproteobacteria</taxon>
        <taxon>Hyphomicrobiales</taxon>
        <taxon>Methylobacteriaceae</taxon>
        <taxon>Microvirga</taxon>
    </lineage>
</organism>
<feature type="transmembrane region" description="Helical" evidence="1">
    <location>
        <begin position="30"/>
        <end position="54"/>
    </location>
</feature>
<comment type="caution">
    <text evidence="2">The sequence shown here is derived from an EMBL/GenBank/DDBJ whole genome shotgun (WGS) entry which is preliminary data.</text>
</comment>
<feature type="transmembrane region" description="Helical" evidence="1">
    <location>
        <begin position="60"/>
        <end position="83"/>
    </location>
</feature>
<protein>
    <submittedName>
        <fullName evidence="2">Uncharacterized protein</fullName>
    </submittedName>
</protein>
<dbReference type="Proteomes" id="UP000572984">
    <property type="component" value="Unassembled WGS sequence"/>
</dbReference>
<dbReference type="RefSeq" id="WP_181050825.1">
    <property type="nucleotide sequence ID" value="NZ_JACDXJ010000001.1"/>
</dbReference>
<name>A0A838BKA1_9HYPH</name>
<reference evidence="2 3" key="1">
    <citation type="submission" date="2020-07" db="EMBL/GenBank/DDBJ databases">
        <title>Draft genome and description of Microvirga mediterraneensis Marseille-Q2068 sp. nov.</title>
        <authorList>
            <person name="Boxberger M."/>
        </authorList>
    </citation>
    <scope>NUCLEOTIDE SEQUENCE [LARGE SCALE GENOMIC DNA]</scope>
    <source>
        <strain evidence="2 3">Marseille-Q2068</strain>
    </source>
</reference>
<feature type="transmembrane region" description="Helical" evidence="1">
    <location>
        <begin position="6"/>
        <end position="23"/>
    </location>
</feature>
<evidence type="ECO:0000313" key="3">
    <source>
        <dbReference type="Proteomes" id="UP000572984"/>
    </source>
</evidence>